<dbReference type="GO" id="GO:0005524">
    <property type="term" value="F:ATP binding"/>
    <property type="evidence" value="ECO:0007669"/>
    <property type="project" value="InterPro"/>
</dbReference>
<dbReference type="OrthoDB" id="8480222at2"/>
<dbReference type="GO" id="GO:0006275">
    <property type="term" value="P:regulation of DNA replication"/>
    <property type="evidence" value="ECO:0007669"/>
    <property type="project" value="InterPro"/>
</dbReference>
<dbReference type="RefSeq" id="WP_092866587.1">
    <property type="nucleotide sequence ID" value="NZ_FPCH01000002.1"/>
</dbReference>
<dbReference type="SUPFAM" id="SSF48295">
    <property type="entry name" value="TrpR-like"/>
    <property type="match status" value="1"/>
</dbReference>
<dbReference type="STRING" id="51670.SAMN04488557_1447"/>
<evidence type="ECO:0000259" key="1">
    <source>
        <dbReference type="SMART" id="SM00760"/>
    </source>
</evidence>
<dbReference type="Proteomes" id="UP000199423">
    <property type="component" value="Unassembled WGS sequence"/>
</dbReference>
<name>A0A1I7NBN0_9HYPH</name>
<protein>
    <submittedName>
        <fullName evidence="2">DnaA protein helix-turn-helix</fullName>
    </submittedName>
</protein>
<gene>
    <name evidence="2" type="ORF">SAMN04488557_1447</name>
</gene>
<accession>A0A1I7NBN0</accession>
<dbReference type="AlphaFoldDB" id="A0A1I7NBN0"/>
<evidence type="ECO:0000313" key="3">
    <source>
        <dbReference type="Proteomes" id="UP000199423"/>
    </source>
</evidence>
<dbReference type="EMBL" id="FPCH01000002">
    <property type="protein sequence ID" value="SFV31946.1"/>
    <property type="molecule type" value="Genomic_DNA"/>
</dbReference>
<dbReference type="CDD" id="cd06571">
    <property type="entry name" value="Bac_DnaA_C"/>
    <property type="match status" value="1"/>
</dbReference>
<reference evidence="3" key="1">
    <citation type="submission" date="2016-10" db="EMBL/GenBank/DDBJ databases">
        <authorList>
            <person name="Varghese N."/>
            <person name="Submissions S."/>
        </authorList>
    </citation>
    <scope>NUCLEOTIDE SEQUENCE [LARGE SCALE GENOMIC DNA]</scope>
    <source>
        <strain evidence="3">DSM 1565</strain>
    </source>
</reference>
<dbReference type="InterPro" id="IPR013159">
    <property type="entry name" value="DnaA_C"/>
</dbReference>
<dbReference type="GO" id="GO:0043565">
    <property type="term" value="F:sequence-specific DNA binding"/>
    <property type="evidence" value="ECO:0007669"/>
    <property type="project" value="InterPro"/>
</dbReference>
<dbReference type="GO" id="GO:0006270">
    <property type="term" value="P:DNA replication initiation"/>
    <property type="evidence" value="ECO:0007669"/>
    <property type="project" value="InterPro"/>
</dbReference>
<evidence type="ECO:0000313" key="2">
    <source>
        <dbReference type="EMBL" id="SFV31946.1"/>
    </source>
</evidence>
<sequence length="177" mass="19279">MEQIASSVLTRNIAGATAEDGSIDGTILGPRVRLILRGSAQPSPAQQDQSTSNLNLTQGEHRHRCARLAIDVAISNVFGIGSEGLWHCTRGVRDVAEARQVAMYLAHVCCRMTLTEVGAMFGRDRTTVAHACLKVECRRDNPAFDRALDVLGWALPTLVMREVRSSAQKSSPHTEDQ</sequence>
<organism evidence="2 3">
    <name type="scientific">Hyphomicrobium facile</name>
    <dbReference type="NCBI Taxonomy" id="51670"/>
    <lineage>
        <taxon>Bacteria</taxon>
        <taxon>Pseudomonadati</taxon>
        <taxon>Pseudomonadota</taxon>
        <taxon>Alphaproteobacteria</taxon>
        <taxon>Hyphomicrobiales</taxon>
        <taxon>Hyphomicrobiaceae</taxon>
        <taxon>Hyphomicrobium</taxon>
    </lineage>
</organism>
<dbReference type="SMART" id="SM00760">
    <property type="entry name" value="Bac_DnaA_C"/>
    <property type="match status" value="1"/>
</dbReference>
<dbReference type="InterPro" id="IPR010921">
    <property type="entry name" value="Trp_repressor/repl_initiator"/>
</dbReference>
<dbReference type="Gene3D" id="1.10.1750.10">
    <property type="match status" value="1"/>
</dbReference>
<dbReference type="Pfam" id="PF08299">
    <property type="entry name" value="Bac_DnaA_C"/>
    <property type="match status" value="1"/>
</dbReference>
<keyword evidence="3" id="KW-1185">Reference proteome</keyword>
<feature type="domain" description="Chromosomal replication initiator DnaA C-terminal" evidence="1">
    <location>
        <begin position="66"/>
        <end position="135"/>
    </location>
</feature>
<proteinExistence type="predicted"/>